<comment type="catalytic activity">
    <reaction evidence="1">
        <text>Thiol-dependent hydrolysis of ester, thioester, amide, peptide and isopeptide bonds formed by the C-terminal Gly of ubiquitin (a 76-residue protein attached to proteins as an intracellular targeting signal).</text>
        <dbReference type="EC" id="3.4.19.12"/>
    </reaction>
</comment>
<feature type="domain" description="USP" evidence="10">
    <location>
        <begin position="254"/>
        <end position="1038"/>
    </location>
</feature>
<evidence type="ECO:0000256" key="3">
    <source>
        <dbReference type="ARBA" id="ARBA00012759"/>
    </source>
</evidence>
<evidence type="ECO:0000313" key="12">
    <source>
        <dbReference type="Proteomes" id="UP000092555"/>
    </source>
</evidence>
<dbReference type="GeneID" id="30032162"/>
<evidence type="ECO:0000256" key="1">
    <source>
        <dbReference type="ARBA" id="ARBA00000707"/>
    </source>
</evidence>
<dbReference type="Proteomes" id="UP000092555">
    <property type="component" value="Unassembled WGS sequence"/>
</dbReference>
<keyword evidence="5" id="KW-0833">Ubl conjugation pathway</keyword>
<evidence type="ECO:0000256" key="5">
    <source>
        <dbReference type="ARBA" id="ARBA00022786"/>
    </source>
</evidence>
<comment type="similarity">
    <text evidence="2">Belongs to the peptidase C19 family.</text>
</comment>
<dbReference type="AlphaFoldDB" id="A0A1A0GZ08"/>
<feature type="coiled-coil region" evidence="8">
    <location>
        <begin position="1057"/>
        <end position="1084"/>
    </location>
</feature>
<accession>A0A1A0GZ08</accession>
<dbReference type="SUPFAM" id="SSF54001">
    <property type="entry name" value="Cysteine proteinases"/>
    <property type="match status" value="1"/>
</dbReference>
<gene>
    <name evidence="11" type="ORF">METBIDRAFT_80176</name>
</gene>
<evidence type="ECO:0000313" key="11">
    <source>
        <dbReference type="EMBL" id="OBA17009.1"/>
    </source>
</evidence>
<feature type="compositionally biased region" description="Polar residues" evidence="9">
    <location>
        <begin position="1190"/>
        <end position="1202"/>
    </location>
</feature>
<dbReference type="InterPro" id="IPR038765">
    <property type="entry name" value="Papain-like_cys_pep_sf"/>
</dbReference>
<evidence type="ECO:0000256" key="7">
    <source>
        <dbReference type="ARBA" id="ARBA00022807"/>
    </source>
</evidence>
<dbReference type="GO" id="GO:0004843">
    <property type="term" value="F:cysteine-type deubiquitinase activity"/>
    <property type="evidence" value="ECO:0007669"/>
    <property type="project" value="UniProtKB-EC"/>
</dbReference>
<sequence>MLKVAPQDGDASYLVPSLYLEKVLETEDASSLSHLAHVLGKLDCSSIVDEHGALPDGDSETDAFTQISPELFHQVVAIFGLHGDPVIRNTVVQDDGTAVLERNPPFFVVHSLNESSHQPRYQGTLDGSNHQYQCSFSLSQCKTFYHLVDAIKTCMFKAKDIEIRVWFVNSENAEQLPPAIPVSMFITDVDDKKIIGPMIMEQTLRTQGVTSSRYHLVAERVNKSTRRYPVDLAIANYDPSCLYPSIILKSGGNLGLSNLGNTCYMNSALQCLVHLPEVNFYFFFDLYKQELNTTNPLGNKGEVASTFSNLLHKLFDVQSSNNSHVTPREFKYTIGRHSSMFHGYQQQDSQEFLSWLLDALHEDLNRIYDKPYLEKPELKDEDVGDSAAIMELANTCWAQHKQRNDSVIVDLFTGLYQSTLVCPDCSKQSITFDPFNDLTLPLPVNKKWYHVFTIVDLSNALQNAAIRELEVELTKSSNFQDLVTYLSDFLQVPVQQLFLFEVFRNYFYKNFQDESATDTFLPVSELISEDDIIIVYIIPHDPSKDIIVPLVNVVGDEDKSYSICEPFGIPLFVVIDQNSDATSFGTIRRKVEQAVKILSNSDIETRFEDMKGDTKKEFYSAEDFPLLTNLTSYDDESMVDVNAGVQNSDSNGYDSDVSLANPNISASLGFEMKIFEEKPQAKSLWRIPRGRPQFANLPSLAENLNEMKRKYYHYPEYVEQTRSKEKTHGPVKIQSRDDDASILIMPESPLSSETERHSFVLVDGETGVSTGSSILNDEDIESDTNYDQVNSLFASVDNFGGPPKPSNDNDSVAIDTPGSIDQLVTSDNINRPTLITQNSMLVIEWDSLIYGQFFHEPKHQAWKQPPPIPNPKLEESKRLLNKQQSTKISLYDCFKNFSTPEVLGEQDLWYCPRCKDHKRATKTIQLWSTGDLLTIHLKRFQSARHFSDKIDMVVDFPIEGLDMSEFVSSNSLKQEPLIYDLVAVDEHYGGLGGGHYTASAKNFRDGKWYKFNDSRVTAIEDPQDCVTGAAYLLFYKKRTSSSFAGGDGIENLLKTGKNDFEARIDRLRNHLKQIIDEIESFNQQGQIARQIDKLNDEGDISASDWSKKEDGDDKIDDGVSEDEEEEDLYADSGLNRIPTVSNIGCLNSHKKSRSPVAEQLMKFEFENQRKQRLISKGSDLPRSVNINMGYSSSISNLASPDVSTDDDSI</sequence>
<feature type="region of interest" description="Disordered" evidence="9">
    <location>
        <begin position="1100"/>
        <end position="1132"/>
    </location>
</feature>
<keyword evidence="12" id="KW-1185">Reference proteome</keyword>
<dbReference type="OrthoDB" id="292964at2759"/>
<dbReference type="STRING" id="869754.A0A1A0GZ08"/>
<evidence type="ECO:0000256" key="9">
    <source>
        <dbReference type="SAM" id="MobiDB-lite"/>
    </source>
</evidence>
<keyword evidence="6" id="KW-0378">Hydrolase</keyword>
<protein>
    <recommendedName>
        <fullName evidence="3">ubiquitinyl hydrolase 1</fullName>
        <ecNumber evidence="3">3.4.19.12</ecNumber>
    </recommendedName>
</protein>
<dbReference type="PANTHER" id="PTHR21646:SF24">
    <property type="entry name" value="UBIQUITIN CARBOXYL-TERMINAL HYDROLASE"/>
    <property type="match status" value="1"/>
</dbReference>
<dbReference type="GO" id="GO:0006508">
    <property type="term" value="P:proteolysis"/>
    <property type="evidence" value="ECO:0007669"/>
    <property type="project" value="UniProtKB-KW"/>
</dbReference>
<reference evidence="11 12" key="1">
    <citation type="submission" date="2016-05" db="EMBL/GenBank/DDBJ databases">
        <title>Comparative genomics of biotechnologically important yeasts.</title>
        <authorList>
            <consortium name="DOE Joint Genome Institute"/>
            <person name="Riley R."/>
            <person name="Haridas S."/>
            <person name="Wolfe K.H."/>
            <person name="Lopes M.R."/>
            <person name="Hittinger C.T."/>
            <person name="Goker M."/>
            <person name="Salamov A."/>
            <person name="Wisecaver J."/>
            <person name="Long T.M."/>
            <person name="Aerts A.L."/>
            <person name="Barry K."/>
            <person name="Choi C."/>
            <person name="Clum A."/>
            <person name="Coughlan A.Y."/>
            <person name="Deshpande S."/>
            <person name="Douglass A.P."/>
            <person name="Hanson S.J."/>
            <person name="Klenk H.-P."/>
            <person name="LaButti K."/>
            <person name="Lapidus A."/>
            <person name="Lindquist E."/>
            <person name="Lipzen A."/>
            <person name="Meier-kolthoff J.P."/>
            <person name="Ohm R.A."/>
            <person name="Otillar R.P."/>
            <person name="Pangilinan J."/>
            <person name="Peng Y."/>
            <person name="Rokas A."/>
            <person name="Rosa C.A."/>
            <person name="Scheuner C."/>
            <person name="Sibirny A.A."/>
            <person name="Slot J.C."/>
            <person name="Stielow J.B."/>
            <person name="Sun H."/>
            <person name="Kurtzman C.P."/>
            <person name="Blackwell M."/>
            <person name="Grigoriev I.V."/>
            <person name="Jeffries T.W."/>
        </authorList>
    </citation>
    <scope>NUCLEOTIDE SEQUENCE [LARGE SCALE GENOMIC DNA]</scope>
    <source>
        <strain evidence="11 12">NRRL YB-4993</strain>
    </source>
</reference>
<evidence type="ECO:0000256" key="6">
    <source>
        <dbReference type="ARBA" id="ARBA00022801"/>
    </source>
</evidence>
<keyword evidence="8" id="KW-0175">Coiled coil</keyword>
<dbReference type="InterPro" id="IPR028889">
    <property type="entry name" value="USP"/>
</dbReference>
<dbReference type="PROSITE" id="PS50235">
    <property type="entry name" value="USP_3"/>
    <property type="match status" value="1"/>
</dbReference>
<dbReference type="InterPro" id="IPR018200">
    <property type="entry name" value="USP_CS"/>
</dbReference>
<name>A0A1A0GZ08_9ASCO</name>
<feature type="region of interest" description="Disordered" evidence="9">
    <location>
        <begin position="1190"/>
        <end position="1209"/>
    </location>
</feature>
<evidence type="ECO:0000256" key="4">
    <source>
        <dbReference type="ARBA" id="ARBA00022670"/>
    </source>
</evidence>
<dbReference type="InterPro" id="IPR050185">
    <property type="entry name" value="Ub_carboxyl-term_hydrolase"/>
</dbReference>
<dbReference type="GO" id="GO:0016579">
    <property type="term" value="P:protein deubiquitination"/>
    <property type="evidence" value="ECO:0007669"/>
    <property type="project" value="InterPro"/>
</dbReference>
<keyword evidence="4" id="KW-0645">Protease</keyword>
<dbReference type="Pfam" id="PF00443">
    <property type="entry name" value="UCH"/>
    <property type="match status" value="1"/>
</dbReference>
<dbReference type="EC" id="3.4.19.12" evidence="3"/>
<comment type="caution">
    <text evidence="11">The sequence shown here is derived from an EMBL/GenBank/DDBJ whole genome shotgun (WGS) entry which is preliminary data.</text>
</comment>
<dbReference type="RefSeq" id="XP_018709306.1">
    <property type="nucleotide sequence ID" value="XM_018859186.1"/>
</dbReference>
<dbReference type="PROSITE" id="PS00973">
    <property type="entry name" value="USP_2"/>
    <property type="match status" value="1"/>
</dbReference>
<keyword evidence="7" id="KW-0788">Thiol protease</keyword>
<feature type="compositionally biased region" description="Acidic residues" evidence="9">
    <location>
        <begin position="1112"/>
        <end position="1129"/>
    </location>
</feature>
<evidence type="ECO:0000256" key="2">
    <source>
        <dbReference type="ARBA" id="ARBA00009085"/>
    </source>
</evidence>
<organism evidence="11 12">
    <name type="scientific">Metschnikowia bicuspidata var. bicuspidata NRRL YB-4993</name>
    <dbReference type="NCBI Taxonomy" id="869754"/>
    <lineage>
        <taxon>Eukaryota</taxon>
        <taxon>Fungi</taxon>
        <taxon>Dikarya</taxon>
        <taxon>Ascomycota</taxon>
        <taxon>Saccharomycotina</taxon>
        <taxon>Pichiomycetes</taxon>
        <taxon>Metschnikowiaceae</taxon>
        <taxon>Metschnikowia</taxon>
    </lineage>
</organism>
<dbReference type="EMBL" id="LXTC01000010">
    <property type="protein sequence ID" value="OBA17009.1"/>
    <property type="molecule type" value="Genomic_DNA"/>
</dbReference>
<evidence type="ECO:0000256" key="8">
    <source>
        <dbReference type="SAM" id="Coils"/>
    </source>
</evidence>
<proteinExistence type="inferred from homology"/>
<dbReference type="PROSITE" id="PS00972">
    <property type="entry name" value="USP_1"/>
    <property type="match status" value="1"/>
</dbReference>
<dbReference type="Gene3D" id="3.90.70.10">
    <property type="entry name" value="Cysteine proteinases"/>
    <property type="match status" value="2"/>
</dbReference>
<evidence type="ECO:0000259" key="10">
    <source>
        <dbReference type="PROSITE" id="PS50235"/>
    </source>
</evidence>
<dbReference type="PANTHER" id="PTHR21646">
    <property type="entry name" value="UBIQUITIN CARBOXYL-TERMINAL HYDROLASE"/>
    <property type="match status" value="1"/>
</dbReference>
<dbReference type="InterPro" id="IPR001394">
    <property type="entry name" value="Peptidase_C19_UCH"/>
</dbReference>